<keyword evidence="2" id="KW-1185">Reference proteome</keyword>
<dbReference type="EMBL" id="CP000155">
    <property type="protein sequence ID" value="ABC29863.1"/>
    <property type="molecule type" value="Genomic_DNA"/>
</dbReference>
<organism evidence="1 2">
    <name type="scientific">Hahella chejuensis (strain KCTC 2396)</name>
    <dbReference type="NCBI Taxonomy" id="349521"/>
    <lineage>
        <taxon>Bacteria</taxon>
        <taxon>Pseudomonadati</taxon>
        <taxon>Pseudomonadota</taxon>
        <taxon>Gammaproteobacteria</taxon>
        <taxon>Oceanospirillales</taxon>
        <taxon>Hahellaceae</taxon>
        <taxon>Hahella</taxon>
    </lineage>
</organism>
<protein>
    <submittedName>
        <fullName evidence="1">Uncharacterized protein</fullName>
    </submittedName>
</protein>
<dbReference type="AlphaFoldDB" id="Q2SHL1"/>
<name>Q2SHL1_HAHCH</name>
<dbReference type="Proteomes" id="UP000000238">
    <property type="component" value="Chromosome"/>
</dbReference>
<gene>
    <name evidence="1" type="ordered locus">HCH_03097</name>
</gene>
<proteinExistence type="predicted"/>
<dbReference type="STRING" id="349521.HCH_03097"/>
<reference evidence="1 2" key="1">
    <citation type="journal article" date="2005" name="Nucleic Acids Res.">
        <title>Genomic blueprint of Hahella chejuensis, a marine microbe producing an algicidal agent.</title>
        <authorList>
            <person name="Jeong H."/>
            <person name="Yim J.H."/>
            <person name="Lee C."/>
            <person name="Choi S.-H."/>
            <person name="Park Y.K."/>
            <person name="Yoon S.H."/>
            <person name="Hur C.-G."/>
            <person name="Kang H.-Y."/>
            <person name="Kim D."/>
            <person name="Lee H.H."/>
            <person name="Park K.H."/>
            <person name="Park S.-H."/>
            <person name="Park H.-S."/>
            <person name="Lee H.K."/>
            <person name="Oh T.K."/>
            <person name="Kim J.F."/>
        </authorList>
    </citation>
    <scope>NUCLEOTIDE SEQUENCE [LARGE SCALE GENOMIC DNA]</scope>
    <source>
        <strain evidence="1 2">KCTC 2396</strain>
    </source>
</reference>
<sequence length="32" mass="3627">MANTDDKWAAASSYDAFMGRWSRRIAEDMCIG</sequence>
<evidence type="ECO:0000313" key="2">
    <source>
        <dbReference type="Proteomes" id="UP000000238"/>
    </source>
</evidence>
<dbReference type="KEGG" id="hch:HCH_03097"/>
<accession>Q2SHL1</accession>
<dbReference type="HOGENOM" id="CLU_3389703_0_0_6"/>
<evidence type="ECO:0000313" key="1">
    <source>
        <dbReference type="EMBL" id="ABC29863.1"/>
    </source>
</evidence>